<dbReference type="OrthoDB" id="1495241at2"/>
<keyword evidence="3" id="KW-0540">Nuclease</keyword>
<name>A0A1N6EKZ4_9BACT</name>
<dbReference type="RefSeq" id="WP_074224915.1">
    <property type="nucleotide sequence ID" value="NZ_FSRC01000001.1"/>
</dbReference>
<dbReference type="CDD" id="cd10449">
    <property type="entry name" value="GIY-YIG_SLX1_like"/>
    <property type="match status" value="1"/>
</dbReference>
<dbReference type="SUPFAM" id="SSF82771">
    <property type="entry name" value="GIY-YIG endonuclease"/>
    <property type="match status" value="1"/>
</dbReference>
<dbReference type="PANTHER" id="PTHR34477">
    <property type="entry name" value="UPF0213 PROTEIN YHBQ"/>
    <property type="match status" value="1"/>
</dbReference>
<feature type="domain" description="GIY-YIG" evidence="2">
    <location>
        <begin position="1"/>
        <end position="76"/>
    </location>
</feature>
<dbReference type="Gene3D" id="3.40.1440.10">
    <property type="entry name" value="GIY-YIG endonuclease"/>
    <property type="match status" value="1"/>
</dbReference>
<keyword evidence="4" id="KW-1185">Reference proteome</keyword>
<dbReference type="InterPro" id="IPR035901">
    <property type="entry name" value="GIY-YIG_endonuc_sf"/>
</dbReference>
<dbReference type="EMBL" id="FSRC01000001">
    <property type="protein sequence ID" value="SIN83627.1"/>
    <property type="molecule type" value="Genomic_DNA"/>
</dbReference>
<dbReference type="PROSITE" id="PS50164">
    <property type="entry name" value="GIY_YIG"/>
    <property type="match status" value="1"/>
</dbReference>
<organism evidence="3 4">
    <name type="scientific">Algoriphagus halophilus</name>
    <dbReference type="NCBI Taxonomy" id="226505"/>
    <lineage>
        <taxon>Bacteria</taxon>
        <taxon>Pseudomonadati</taxon>
        <taxon>Bacteroidota</taxon>
        <taxon>Cytophagia</taxon>
        <taxon>Cytophagales</taxon>
        <taxon>Cyclobacteriaceae</taxon>
        <taxon>Algoriphagus</taxon>
    </lineage>
</organism>
<dbReference type="Proteomes" id="UP000185221">
    <property type="component" value="Unassembled WGS sequence"/>
</dbReference>
<sequence length="81" mass="9606">MEFKVYILFSTKLGKYYEGQTSDLTKRLERHNQGRERFTRTGTPWELIYSKPCVSRGKAMVLEKRFRGRISEDLSICELIL</sequence>
<dbReference type="InterPro" id="IPR000305">
    <property type="entry name" value="GIY-YIG_endonuc"/>
</dbReference>
<accession>A0A1N6EKZ4</accession>
<evidence type="ECO:0000256" key="1">
    <source>
        <dbReference type="ARBA" id="ARBA00007435"/>
    </source>
</evidence>
<keyword evidence="3" id="KW-0378">Hydrolase</keyword>
<dbReference type="STRING" id="226505.SAMN05444394_2263"/>
<evidence type="ECO:0000313" key="3">
    <source>
        <dbReference type="EMBL" id="SIN83627.1"/>
    </source>
</evidence>
<dbReference type="GO" id="GO:0004519">
    <property type="term" value="F:endonuclease activity"/>
    <property type="evidence" value="ECO:0007669"/>
    <property type="project" value="UniProtKB-KW"/>
</dbReference>
<reference evidence="4" key="1">
    <citation type="submission" date="2016-11" db="EMBL/GenBank/DDBJ databases">
        <authorList>
            <person name="Varghese N."/>
            <person name="Submissions S."/>
        </authorList>
    </citation>
    <scope>NUCLEOTIDE SEQUENCE [LARGE SCALE GENOMIC DNA]</scope>
    <source>
        <strain evidence="4">DSM 15292</strain>
    </source>
</reference>
<evidence type="ECO:0000313" key="4">
    <source>
        <dbReference type="Proteomes" id="UP000185221"/>
    </source>
</evidence>
<proteinExistence type="inferred from homology"/>
<dbReference type="PANTHER" id="PTHR34477:SF1">
    <property type="entry name" value="UPF0213 PROTEIN YHBQ"/>
    <property type="match status" value="1"/>
</dbReference>
<gene>
    <name evidence="3" type="ORF">SAMN05444394_2263</name>
</gene>
<dbReference type="Pfam" id="PF01541">
    <property type="entry name" value="GIY-YIG"/>
    <property type="match status" value="1"/>
</dbReference>
<keyword evidence="3" id="KW-0255">Endonuclease</keyword>
<dbReference type="InterPro" id="IPR050190">
    <property type="entry name" value="UPF0213_domain"/>
</dbReference>
<comment type="similarity">
    <text evidence="1">Belongs to the UPF0213 family.</text>
</comment>
<protein>
    <submittedName>
        <fullName evidence="3">Putative endonuclease</fullName>
    </submittedName>
</protein>
<dbReference type="AlphaFoldDB" id="A0A1N6EKZ4"/>
<evidence type="ECO:0000259" key="2">
    <source>
        <dbReference type="PROSITE" id="PS50164"/>
    </source>
</evidence>